<gene>
    <name evidence="1" type="ORF">MESINF_0161</name>
</gene>
<proteinExistence type="predicted"/>
<dbReference type="RefSeq" id="WP_169698062.1">
    <property type="nucleotide sequence ID" value="NZ_LS974202.1"/>
</dbReference>
<accession>A0A7Z7PPP9</accession>
<dbReference type="EMBL" id="LS974202">
    <property type="protein sequence ID" value="SSC11610.1"/>
    <property type="molecule type" value="Genomic_DNA"/>
</dbReference>
<reference evidence="1 2" key="1">
    <citation type="submission" date="2017-01" db="EMBL/GenBank/DDBJ databases">
        <authorList>
            <person name="Erauso G."/>
        </authorList>
    </citation>
    <scope>NUCLEOTIDE SEQUENCE [LARGE SCALE GENOMIC DNA]</scope>
    <source>
        <strain evidence="1">MESINF1</strain>
    </source>
</reference>
<sequence>MKQAWLVKMVRQSTARITLDGLKLASGESATKTIGFFAGALPENPLDRPFTDIDSPTWETSKTVSWTVTGTGTATITFSSTRGGVITTTVDLK</sequence>
<dbReference type="AlphaFoldDB" id="A0A7Z7PPP9"/>
<evidence type="ECO:0000313" key="2">
    <source>
        <dbReference type="Proteomes" id="UP000250796"/>
    </source>
</evidence>
<dbReference type="Proteomes" id="UP000250796">
    <property type="component" value="Chromosome MESINF"/>
</dbReference>
<organism evidence="1 2">
    <name type="scientific">Mesotoga infera</name>
    <dbReference type="NCBI Taxonomy" id="1236046"/>
    <lineage>
        <taxon>Bacteria</taxon>
        <taxon>Thermotogati</taxon>
        <taxon>Thermotogota</taxon>
        <taxon>Thermotogae</taxon>
        <taxon>Kosmotogales</taxon>
        <taxon>Kosmotogaceae</taxon>
        <taxon>Mesotoga</taxon>
    </lineage>
</organism>
<dbReference type="KEGG" id="minf:MESINF_0161"/>
<keyword evidence="2" id="KW-1185">Reference proteome</keyword>
<evidence type="ECO:0000313" key="1">
    <source>
        <dbReference type="EMBL" id="SSC11610.1"/>
    </source>
</evidence>
<name>A0A7Z7PPP9_9BACT</name>
<protein>
    <submittedName>
        <fullName evidence="1">Uncharacterized protein</fullName>
    </submittedName>
</protein>